<evidence type="ECO:0000313" key="4">
    <source>
        <dbReference type="Proteomes" id="UP000076023"/>
    </source>
</evidence>
<dbReference type="Gene3D" id="3.40.50.1110">
    <property type="entry name" value="SGNH hydrolase"/>
    <property type="match status" value="1"/>
</dbReference>
<dbReference type="STRING" id="690879.TSACC_3478"/>
<organism evidence="3 4">
    <name type="scientific">Terrimicrobium sacchariphilum</name>
    <dbReference type="NCBI Taxonomy" id="690879"/>
    <lineage>
        <taxon>Bacteria</taxon>
        <taxon>Pseudomonadati</taxon>
        <taxon>Verrucomicrobiota</taxon>
        <taxon>Terrimicrobiia</taxon>
        <taxon>Terrimicrobiales</taxon>
        <taxon>Terrimicrobiaceae</taxon>
        <taxon>Terrimicrobium</taxon>
    </lineage>
</organism>
<feature type="region of interest" description="Disordered" evidence="1">
    <location>
        <begin position="354"/>
        <end position="378"/>
    </location>
</feature>
<dbReference type="Pfam" id="PF13472">
    <property type="entry name" value="Lipase_GDSL_2"/>
    <property type="match status" value="1"/>
</dbReference>
<dbReference type="CDD" id="cd00229">
    <property type="entry name" value="SGNH_hydrolase"/>
    <property type="match status" value="1"/>
</dbReference>
<name>A0A146GE63_TERSA</name>
<dbReference type="EMBL" id="BDCO01000003">
    <property type="protein sequence ID" value="GAT35413.1"/>
    <property type="molecule type" value="Genomic_DNA"/>
</dbReference>
<accession>A0A146GE63</accession>
<evidence type="ECO:0000313" key="3">
    <source>
        <dbReference type="EMBL" id="GAT35413.1"/>
    </source>
</evidence>
<comment type="caution">
    <text evidence="3">The sequence shown here is derived from an EMBL/GenBank/DDBJ whole genome shotgun (WGS) entry which is preliminary data.</text>
</comment>
<proteinExistence type="predicted"/>
<dbReference type="AlphaFoldDB" id="A0A146GE63"/>
<dbReference type="InterPro" id="IPR013830">
    <property type="entry name" value="SGNH_hydro"/>
</dbReference>
<feature type="compositionally biased region" description="Polar residues" evidence="1">
    <location>
        <begin position="354"/>
        <end position="371"/>
    </location>
</feature>
<reference evidence="4" key="1">
    <citation type="journal article" date="2017" name="Genome Announc.">
        <title>Draft Genome Sequence of Terrimicrobium sacchariphilum NM-5T, a Facultative Anaerobic Soil Bacterium of the Class Spartobacteria.</title>
        <authorList>
            <person name="Qiu Y.L."/>
            <person name="Tourlousse D.M."/>
            <person name="Matsuura N."/>
            <person name="Ohashi A."/>
            <person name="Sekiguchi Y."/>
        </authorList>
    </citation>
    <scope>NUCLEOTIDE SEQUENCE [LARGE SCALE GENOMIC DNA]</scope>
    <source>
        <strain evidence="4">NM-5</strain>
    </source>
</reference>
<dbReference type="Proteomes" id="UP000076023">
    <property type="component" value="Unassembled WGS sequence"/>
</dbReference>
<evidence type="ECO:0000259" key="2">
    <source>
        <dbReference type="Pfam" id="PF13472"/>
    </source>
</evidence>
<sequence length="460" mass="48976">MFFHPLPRLYAPVLRRRMTRAGVAGLLLSVFLSLDAVAADHPLRVVGTGGRIGVGAYKQAGPVSAYWQRTPHMLGGPVSEITIGFMNWLHTTSMEAPNPSPVTIEYAWLERGSTGQIVPLTFTGGRQLVMPANDVAPYHLSDPVPSSVWQGTPPSRDEIFWVHAKGSIPSGGSLPVGTPASYSGSRFLVYDGTKEPGAKDVAGPLPAIPGANARPAGLPLLFLGRYTEPGHLSVIGLGDSILFGMGDSENPVSVISGFGFFNRAAVDEKGANAIAMLNLTRSGETAATWVARHDRQAQLLPFANVVVEEFGTNDIGSNGSKANPQGVYERLQSIWNTAREAGVQKIVRTRLMPRTSSTDRQWASAADQTPNPGWGPGEARDQLNDLLSKALAEGKIDTLVDTLTPVADPENSHLWITNGTKAYATGDGTHPRPAGYALLAPPLREALLKIKVDDASAASR</sequence>
<protein>
    <submittedName>
        <fullName evidence="3">LysophospholiPASe L1</fullName>
    </submittedName>
</protein>
<dbReference type="SUPFAM" id="SSF52266">
    <property type="entry name" value="SGNH hydrolase"/>
    <property type="match status" value="1"/>
</dbReference>
<feature type="domain" description="SGNH hydrolase-type esterase" evidence="2">
    <location>
        <begin position="237"/>
        <end position="438"/>
    </location>
</feature>
<gene>
    <name evidence="3" type="ORF">TSACC_3478</name>
</gene>
<dbReference type="InParanoid" id="A0A146GE63"/>
<dbReference type="GO" id="GO:0016788">
    <property type="term" value="F:hydrolase activity, acting on ester bonds"/>
    <property type="evidence" value="ECO:0007669"/>
    <property type="project" value="UniProtKB-ARBA"/>
</dbReference>
<keyword evidence="4" id="KW-1185">Reference proteome</keyword>
<dbReference type="InterPro" id="IPR036514">
    <property type="entry name" value="SGNH_hydro_sf"/>
</dbReference>
<evidence type="ECO:0000256" key="1">
    <source>
        <dbReference type="SAM" id="MobiDB-lite"/>
    </source>
</evidence>